<proteinExistence type="predicted"/>
<feature type="compositionally biased region" description="Polar residues" evidence="1">
    <location>
        <begin position="355"/>
        <end position="366"/>
    </location>
</feature>
<feature type="compositionally biased region" description="Polar residues" evidence="1">
    <location>
        <begin position="17"/>
        <end position="33"/>
    </location>
</feature>
<gene>
    <name evidence="2" type="ORF">L211DRAFT_868368</name>
</gene>
<accession>A0A3N4M0D3</accession>
<evidence type="ECO:0000313" key="3">
    <source>
        <dbReference type="Proteomes" id="UP000267821"/>
    </source>
</evidence>
<name>A0A3N4M0D3_9PEZI</name>
<feature type="region of interest" description="Disordered" evidence="1">
    <location>
        <begin position="1"/>
        <end position="33"/>
    </location>
</feature>
<sequence length="481" mass="53679">MSHHFRNTHPTNIPEPISSTHQASTSIPQPNIMDQPSTRKIVAIEGPVSQIIQSSLIIKRGGLEKDFYLGYDGRVIALYPLRLNLTEFPKKSELSFGMSCLGSRFSSAKGSTFLWKMKENIYISTNGMAQIGNWMVAEDGTPADDKVFRNWAEHFLKEKGTKIPAVDALKYRPLIEFKETRSQTRLQNAGVQANAKMPSWAQQPPLDLGPLPSLTGDLDKREDIPLPTTAQGKSPLVINGTEVKCEITGWKQFGLNGKQFVLQEGPLMVARFQLVAGSKITVPSILNIPKISAKPKKNKKDRDADKVAGVQEKQAAYVYGVAFKDEKNEGPKVLLTNIKANSSSVLPGMTDPPAGNSSQRSQVSSRLNHRGTYMTLRAAAKINSRHKSLTSKNLHGEQAWARRRRRTRAKTKKKKMGDADAQDEQKFRFIEQQINETQEALRKYMTERNVAKAYAKGQKLNIPVEPELLDVIVPQGWPPKK</sequence>
<dbReference type="Proteomes" id="UP000267821">
    <property type="component" value="Unassembled WGS sequence"/>
</dbReference>
<protein>
    <submittedName>
        <fullName evidence="2">Uncharacterized protein</fullName>
    </submittedName>
</protein>
<evidence type="ECO:0000256" key="1">
    <source>
        <dbReference type="SAM" id="MobiDB-lite"/>
    </source>
</evidence>
<keyword evidence="3" id="KW-1185">Reference proteome</keyword>
<dbReference type="InParanoid" id="A0A3N4M0D3"/>
<feature type="compositionally biased region" description="Basic residues" evidence="1">
    <location>
        <begin position="401"/>
        <end position="415"/>
    </location>
</feature>
<feature type="region of interest" description="Disordered" evidence="1">
    <location>
        <begin position="344"/>
        <end position="367"/>
    </location>
</feature>
<organism evidence="2 3">
    <name type="scientific">Terfezia boudieri ATCC MYA-4762</name>
    <dbReference type="NCBI Taxonomy" id="1051890"/>
    <lineage>
        <taxon>Eukaryota</taxon>
        <taxon>Fungi</taxon>
        <taxon>Dikarya</taxon>
        <taxon>Ascomycota</taxon>
        <taxon>Pezizomycotina</taxon>
        <taxon>Pezizomycetes</taxon>
        <taxon>Pezizales</taxon>
        <taxon>Pezizaceae</taxon>
        <taxon>Terfezia</taxon>
    </lineage>
</organism>
<dbReference type="EMBL" id="ML121544">
    <property type="protein sequence ID" value="RPB23785.1"/>
    <property type="molecule type" value="Genomic_DNA"/>
</dbReference>
<dbReference type="AlphaFoldDB" id="A0A3N4M0D3"/>
<feature type="region of interest" description="Disordered" evidence="1">
    <location>
        <begin position="392"/>
        <end position="422"/>
    </location>
</feature>
<reference evidence="2 3" key="1">
    <citation type="journal article" date="2018" name="Nat. Ecol. Evol.">
        <title>Pezizomycetes genomes reveal the molecular basis of ectomycorrhizal truffle lifestyle.</title>
        <authorList>
            <person name="Murat C."/>
            <person name="Payen T."/>
            <person name="Noel B."/>
            <person name="Kuo A."/>
            <person name="Morin E."/>
            <person name="Chen J."/>
            <person name="Kohler A."/>
            <person name="Krizsan K."/>
            <person name="Balestrini R."/>
            <person name="Da Silva C."/>
            <person name="Montanini B."/>
            <person name="Hainaut M."/>
            <person name="Levati E."/>
            <person name="Barry K.W."/>
            <person name="Belfiori B."/>
            <person name="Cichocki N."/>
            <person name="Clum A."/>
            <person name="Dockter R.B."/>
            <person name="Fauchery L."/>
            <person name="Guy J."/>
            <person name="Iotti M."/>
            <person name="Le Tacon F."/>
            <person name="Lindquist E.A."/>
            <person name="Lipzen A."/>
            <person name="Malagnac F."/>
            <person name="Mello A."/>
            <person name="Molinier V."/>
            <person name="Miyauchi S."/>
            <person name="Poulain J."/>
            <person name="Riccioni C."/>
            <person name="Rubini A."/>
            <person name="Sitrit Y."/>
            <person name="Splivallo R."/>
            <person name="Traeger S."/>
            <person name="Wang M."/>
            <person name="Zifcakova L."/>
            <person name="Wipf D."/>
            <person name="Zambonelli A."/>
            <person name="Paolocci F."/>
            <person name="Nowrousian M."/>
            <person name="Ottonello S."/>
            <person name="Baldrian P."/>
            <person name="Spatafora J.W."/>
            <person name="Henrissat B."/>
            <person name="Nagy L.G."/>
            <person name="Aury J.M."/>
            <person name="Wincker P."/>
            <person name="Grigoriev I.V."/>
            <person name="Bonfante P."/>
            <person name="Martin F.M."/>
        </authorList>
    </citation>
    <scope>NUCLEOTIDE SEQUENCE [LARGE SCALE GENOMIC DNA]</scope>
    <source>
        <strain evidence="2 3">ATCC MYA-4762</strain>
    </source>
</reference>
<evidence type="ECO:0000313" key="2">
    <source>
        <dbReference type="EMBL" id="RPB23785.1"/>
    </source>
</evidence>